<dbReference type="InterPro" id="IPR015943">
    <property type="entry name" value="WD40/YVTN_repeat-like_dom_sf"/>
</dbReference>
<dbReference type="AlphaFoldDB" id="A0A562SVS6"/>
<dbReference type="Gene3D" id="2.130.10.10">
    <property type="entry name" value="YVTN repeat-like/Quinoprotein amine dehydrogenase"/>
    <property type="match status" value="1"/>
</dbReference>
<keyword evidence="2" id="KW-1185">Reference proteome</keyword>
<protein>
    <submittedName>
        <fullName evidence="1">Uncharacterized protein</fullName>
    </submittedName>
</protein>
<dbReference type="InterPro" id="IPR011047">
    <property type="entry name" value="Quinoprotein_ADH-like_sf"/>
</dbReference>
<evidence type="ECO:0000313" key="2">
    <source>
        <dbReference type="Proteomes" id="UP000316167"/>
    </source>
</evidence>
<organism evidence="1 2">
    <name type="scientific">Lacibacter cauensis</name>
    <dbReference type="NCBI Taxonomy" id="510947"/>
    <lineage>
        <taxon>Bacteria</taxon>
        <taxon>Pseudomonadati</taxon>
        <taxon>Bacteroidota</taxon>
        <taxon>Chitinophagia</taxon>
        <taxon>Chitinophagales</taxon>
        <taxon>Chitinophagaceae</taxon>
        <taxon>Lacibacter</taxon>
    </lineage>
</organism>
<proteinExistence type="predicted"/>
<name>A0A562SVS6_9BACT</name>
<dbReference type="Proteomes" id="UP000316167">
    <property type="component" value="Unassembled WGS sequence"/>
</dbReference>
<accession>A0A562SVS6</accession>
<dbReference type="OrthoDB" id="5173551at2"/>
<dbReference type="SUPFAM" id="SSF50998">
    <property type="entry name" value="Quinoprotein alcohol dehydrogenase-like"/>
    <property type="match status" value="1"/>
</dbReference>
<sequence length="367" mass="42310">MYHYKYIIKSVVDYCISQEGFFYIIKDDVSGAVFFEACDGSKKKILDLNSPYRKEYGDEDKLKLFGNKLVISKHYSTQTFLYDISTNKITELSYTFFCLAEGRNNNLNACTARIKGDDEVYGVFDMEAVSFAKTIVDEELPNGIWRLNEKYILSRGFKQYFPNKECLLVYDYSLNLIWQSEDLSEIGRYEGLSKEKPGEIKCIQIYDTNKVIVAAGSVMICYDLASGQKKWQLKIDQKNSKIKRFGAQLIIDGNIGYNCEGGYFYHKIDLAYGKFISDGVILNEIVVDGQSLAMYNEEACNFVLYADLLWLSFCKSAVCMLLAINPETGEYVWQKRFEGMRWISEPQFHADKMFILSNEGLLIHERV</sequence>
<comment type="caution">
    <text evidence="1">The sequence shown here is derived from an EMBL/GenBank/DDBJ whole genome shotgun (WGS) entry which is preliminary data.</text>
</comment>
<dbReference type="EMBL" id="VLLE01000002">
    <property type="protein sequence ID" value="TWI85263.1"/>
    <property type="molecule type" value="Genomic_DNA"/>
</dbReference>
<gene>
    <name evidence="1" type="ORF">IQ13_0422</name>
</gene>
<dbReference type="RefSeq" id="WP_144884005.1">
    <property type="nucleotide sequence ID" value="NZ_VLLE01000002.1"/>
</dbReference>
<evidence type="ECO:0000313" key="1">
    <source>
        <dbReference type="EMBL" id="TWI85263.1"/>
    </source>
</evidence>
<reference evidence="1 2" key="1">
    <citation type="journal article" date="2015" name="Stand. Genomic Sci.">
        <title>Genomic Encyclopedia of Bacterial and Archaeal Type Strains, Phase III: the genomes of soil and plant-associated and newly described type strains.</title>
        <authorList>
            <person name="Whitman W.B."/>
            <person name="Woyke T."/>
            <person name="Klenk H.P."/>
            <person name="Zhou Y."/>
            <person name="Lilburn T.G."/>
            <person name="Beck B.J."/>
            <person name="De Vos P."/>
            <person name="Vandamme P."/>
            <person name="Eisen J.A."/>
            <person name="Garrity G."/>
            <person name="Hugenholtz P."/>
            <person name="Kyrpides N.C."/>
        </authorList>
    </citation>
    <scope>NUCLEOTIDE SEQUENCE [LARGE SCALE GENOMIC DNA]</scope>
    <source>
        <strain evidence="1 2">CGMCC 1.7271</strain>
    </source>
</reference>